<evidence type="ECO:0000313" key="3">
    <source>
        <dbReference type="Proteomes" id="UP000282195"/>
    </source>
</evidence>
<sequence>MKWVTRERPVIDRIACPWLIARFIDKEPEFLFVPPDQVTKVAGETGAIPYDVPGVEYTHVGEGCSFDAFVAKHSLDTDPAIVTIAAIVRGADTDRHDLTPQSAGLLAISMGLRDVTPDDHEVLKHGFVIYDALYAWASRRKTETHSWPPAMKPTAA</sequence>
<dbReference type="OrthoDB" id="9784302at2"/>
<dbReference type="AlphaFoldDB" id="A0A387G893"/>
<feature type="domain" description="ChrB C-terminal" evidence="1">
    <location>
        <begin position="3"/>
        <end position="136"/>
    </location>
</feature>
<name>A0A387G893_9HYPH</name>
<gene>
    <name evidence="2" type="ORF">CCGE525_22525</name>
</gene>
<dbReference type="KEGG" id="rjg:CCGE525_22525"/>
<evidence type="ECO:0000259" key="1">
    <source>
        <dbReference type="Pfam" id="PF09828"/>
    </source>
</evidence>
<geneLocation type="plasmid" evidence="3">
    <name>prccge525c</name>
</geneLocation>
<dbReference type="Proteomes" id="UP000282195">
    <property type="component" value="Plasmid pRCCGE525c"/>
</dbReference>
<dbReference type="InterPro" id="IPR018634">
    <property type="entry name" value="ChrB_C"/>
</dbReference>
<accession>A0A387G893</accession>
<proteinExistence type="predicted"/>
<organism evidence="2 3">
    <name type="scientific">Rhizobium jaguaris</name>
    <dbReference type="NCBI Taxonomy" id="1312183"/>
    <lineage>
        <taxon>Bacteria</taxon>
        <taxon>Pseudomonadati</taxon>
        <taxon>Pseudomonadota</taxon>
        <taxon>Alphaproteobacteria</taxon>
        <taxon>Hyphomicrobiales</taxon>
        <taxon>Rhizobiaceae</taxon>
        <taxon>Rhizobium/Agrobacterium group</taxon>
        <taxon>Rhizobium</taxon>
    </lineage>
</organism>
<reference evidence="2 3" key="1">
    <citation type="submission" date="2018-10" db="EMBL/GenBank/DDBJ databases">
        <title>Rhizobium etli, R. leguminosarum and a new Rhizobium genospecies from Phaseolus dumosus.</title>
        <authorList>
            <person name="Ramirez-Puebla S.T."/>
            <person name="Rogel-Hernandez M.A."/>
            <person name="Guerrero G."/>
            <person name="Ormeno-Orrillo E."/>
            <person name="Martinez-Romero J.C."/>
            <person name="Negrete-Yankelevich S."/>
            <person name="Martinez-Romero E."/>
        </authorList>
    </citation>
    <scope>NUCLEOTIDE SEQUENCE [LARGE SCALE GENOMIC DNA]</scope>
    <source>
        <strain evidence="2 3">CCGE525</strain>
        <plasmid evidence="3">prccge525c</plasmid>
    </source>
</reference>
<evidence type="ECO:0000313" key="2">
    <source>
        <dbReference type="EMBL" id="AYG63676.1"/>
    </source>
</evidence>
<keyword evidence="2" id="KW-0614">Plasmid</keyword>
<dbReference type="EMBL" id="CP032695">
    <property type="protein sequence ID" value="AYG63676.1"/>
    <property type="molecule type" value="Genomic_DNA"/>
</dbReference>
<dbReference type="RefSeq" id="WP_120708573.1">
    <property type="nucleotide sequence ID" value="NZ_CP032695.1"/>
</dbReference>
<protein>
    <submittedName>
        <fullName evidence="2">Chromate resistance protein</fullName>
    </submittedName>
</protein>
<keyword evidence="3" id="KW-1185">Reference proteome</keyword>
<dbReference type="Pfam" id="PF09828">
    <property type="entry name" value="ChrB_C"/>
    <property type="match status" value="1"/>
</dbReference>